<dbReference type="EMBL" id="LR824547">
    <property type="protein sequence ID" value="CAH1637878.1"/>
    <property type="molecule type" value="Genomic_DNA"/>
</dbReference>
<accession>A0A9P0N0C7</accession>
<proteinExistence type="predicted"/>
<sequence>MCTGIRNLMNVDIDTWICPECRCAIKKGGDNSFTPVGVKQDPNVTLRKNVSTNSTSNYVDNIALISEIHDLRSEMSTLKELLTKALTLIGGHEDKLERYALQVKQLNNKLEKYEKQDIQTTPLRAVHEPRANSLSNTDVAIKPTAVKQQPKQQVIGNSQSYHQASRHLHTDHIIPPTQELDQSVIAVVRQEHNTQNDGEWIEVKKRNYRQRQKPLHGTADPLSINLKAMEIRKHFHLWNMASDIDEVRQYLSQLYPTAGCSVEELSARGDYKSYKIGVPAEFYDRIYSADIWPLNARIKPWINYRKSTSKINELQNLSPGQPFRKPTSTKPQ</sequence>
<reference evidence="2" key="1">
    <citation type="submission" date="2022-02" db="EMBL/GenBank/DDBJ databases">
        <authorList>
            <person name="King R."/>
        </authorList>
    </citation>
    <scope>NUCLEOTIDE SEQUENCE</scope>
</reference>
<dbReference type="AlphaFoldDB" id="A0A9P0N0C7"/>
<dbReference type="Proteomes" id="UP001153321">
    <property type="component" value="Chromosome 16"/>
</dbReference>
<gene>
    <name evidence="2" type="ORF">SPLIT_LOCUS3236</name>
</gene>
<name>A0A9P0N0C7_SPOLI</name>
<organism evidence="2 3">
    <name type="scientific">Spodoptera littoralis</name>
    <name type="common">Egyptian cotton leafworm</name>
    <dbReference type="NCBI Taxonomy" id="7109"/>
    <lineage>
        <taxon>Eukaryota</taxon>
        <taxon>Metazoa</taxon>
        <taxon>Ecdysozoa</taxon>
        <taxon>Arthropoda</taxon>
        <taxon>Hexapoda</taxon>
        <taxon>Insecta</taxon>
        <taxon>Pterygota</taxon>
        <taxon>Neoptera</taxon>
        <taxon>Endopterygota</taxon>
        <taxon>Lepidoptera</taxon>
        <taxon>Glossata</taxon>
        <taxon>Ditrysia</taxon>
        <taxon>Noctuoidea</taxon>
        <taxon>Noctuidae</taxon>
        <taxon>Amphipyrinae</taxon>
        <taxon>Spodoptera</taxon>
    </lineage>
</organism>
<evidence type="ECO:0000313" key="3">
    <source>
        <dbReference type="Proteomes" id="UP001153321"/>
    </source>
</evidence>
<keyword evidence="3" id="KW-1185">Reference proteome</keyword>
<keyword evidence="1" id="KW-0175">Coiled coil</keyword>
<evidence type="ECO:0000313" key="2">
    <source>
        <dbReference type="EMBL" id="CAH1637878.1"/>
    </source>
</evidence>
<evidence type="ECO:0000256" key="1">
    <source>
        <dbReference type="SAM" id="Coils"/>
    </source>
</evidence>
<protein>
    <submittedName>
        <fullName evidence="2">Uncharacterized protein</fullName>
    </submittedName>
</protein>
<feature type="coiled-coil region" evidence="1">
    <location>
        <begin position="89"/>
        <end position="116"/>
    </location>
</feature>